<dbReference type="SUPFAM" id="SSF81606">
    <property type="entry name" value="PP2C-like"/>
    <property type="match status" value="1"/>
</dbReference>
<dbReference type="CDD" id="cd00143">
    <property type="entry name" value="PP2Cc"/>
    <property type="match status" value="1"/>
</dbReference>
<dbReference type="InterPro" id="IPR036457">
    <property type="entry name" value="PPM-type-like_dom_sf"/>
</dbReference>
<dbReference type="SMART" id="SM00331">
    <property type="entry name" value="PP2C_SIG"/>
    <property type="match status" value="1"/>
</dbReference>
<dbReference type="PANTHER" id="PTHR47992">
    <property type="entry name" value="PROTEIN PHOSPHATASE"/>
    <property type="match status" value="1"/>
</dbReference>
<reference evidence="2" key="2">
    <citation type="submission" date="2009-09" db="EMBL/GenBank/DDBJ databases">
        <title>Complete sequence of chromosome of Candidatus Accumulibacter phosphatis clade IIA str. UW-1.</title>
        <authorList>
            <consortium name="US DOE Joint Genome Institute"/>
            <person name="Martin H.G."/>
            <person name="Ivanova N."/>
            <person name="Kunin V."/>
            <person name="Warnecke F."/>
            <person name="Barry K."/>
            <person name="He S."/>
            <person name="Salamov A."/>
            <person name="Szeto E."/>
            <person name="Dalin E."/>
            <person name="Pangilinan J.L."/>
            <person name="Lapidus A."/>
            <person name="Lowry S."/>
            <person name="Kyrpides N.C."/>
            <person name="McMahon K.D."/>
            <person name="Hugenholtz P."/>
        </authorList>
    </citation>
    <scope>NUCLEOTIDE SEQUENCE [LARGE SCALE GENOMIC DNA]</scope>
    <source>
        <strain evidence="2">UW-1</strain>
    </source>
</reference>
<dbReference type="STRING" id="522306.CAP2UW1_0659"/>
<evidence type="ECO:0000313" key="2">
    <source>
        <dbReference type="EMBL" id="ACV34005.1"/>
    </source>
</evidence>
<name>C7RMH8_ACCRE</name>
<dbReference type="InterPro" id="IPR001932">
    <property type="entry name" value="PPM-type_phosphatase-like_dom"/>
</dbReference>
<dbReference type="SMART" id="SM00332">
    <property type="entry name" value="PP2Cc"/>
    <property type="match status" value="1"/>
</dbReference>
<evidence type="ECO:0000259" key="1">
    <source>
        <dbReference type="PROSITE" id="PS51746"/>
    </source>
</evidence>
<reference evidence="2" key="1">
    <citation type="submission" date="2009-08" db="EMBL/GenBank/DDBJ databases">
        <authorList>
            <consortium name="US DOE Joint Genome Institute"/>
            <person name="Lucas S."/>
            <person name="Copeland A."/>
            <person name="Lapidus A."/>
            <person name="Glavina del Rio T."/>
            <person name="Dalin E."/>
            <person name="Tice H."/>
            <person name="Bruce D."/>
            <person name="Barry K."/>
            <person name="Pitluck S."/>
            <person name="Lowry S."/>
            <person name="Larimer F."/>
            <person name="Land M."/>
            <person name="Hauser L."/>
            <person name="Kyrpides N."/>
            <person name="Ivanova N."/>
            <person name="McMahon K.D."/>
            <person name="Hugenholtz P."/>
        </authorList>
    </citation>
    <scope>NUCLEOTIDE SEQUENCE</scope>
    <source>
        <strain evidence="2">UW-1</strain>
    </source>
</reference>
<protein>
    <submittedName>
        <fullName evidence="2">Protein serine/threonine phosphatase</fullName>
    </submittedName>
</protein>
<dbReference type="NCBIfam" id="NF033484">
    <property type="entry name" value="Stp1_PP2C_phos"/>
    <property type="match status" value="1"/>
</dbReference>
<dbReference type="PROSITE" id="PS51746">
    <property type="entry name" value="PPM_2"/>
    <property type="match status" value="1"/>
</dbReference>
<feature type="domain" description="PPM-type phosphatase" evidence="1">
    <location>
        <begin position="10"/>
        <end position="257"/>
    </location>
</feature>
<dbReference type="KEGG" id="app:CAP2UW1_0659"/>
<dbReference type="HOGENOM" id="CLU_034545_4_1_4"/>
<accession>C7RMH8</accession>
<gene>
    <name evidence="2" type="ordered locus">CAP2UW1_0659</name>
</gene>
<dbReference type="EMBL" id="CP001715">
    <property type="protein sequence ID" value="ACV34005.1"/>
    <property type="molecule type" value="Genomic_DNA"/>
</dbReference>
<organism evidence="2">
    <name type="scientific">Accumulibacter regalis</name>
    <dbReference type="NCBI Taxonomy" id="522306"/>
    <lineage>
        <taxon>Bacteria</taxon>
        <taxon>Pseudomonadati</taxon>
        <taxon>Pseudomonadota</taxon>
        <taxon>Betaproteobacteria</taxon>
        <taxon>Candidatus Accumulibacter</taxon>
    </lineage>
</organism>
<dbReference type="eggNOG" id="COG0631">
    <property type="taxonomic scope" value="Bacteria"/>
</dbReference>
<dbReference type="GO" id="GO:0004722">
    <property type="term" value="F:protein serine/threonine phosphatase activity"/>
    <property type="evidence" value="ECO:0007669"/>
    <property type="project" value="InterPro"/>
</dbReference>
<dbReference type="InterPro" id="IPR015655">
    <property type="entry name" value="PP2C"/>
</dbReference>
<proteinExistence type="predicted"/>
<dbReference type="Gene3D" id="3.60.40.10">
    <property type="entry name" value="PPM-type phosphatase domain"/>
    <property type="match status" value="1"/>
</dbReference>
<sequence length="276" mass="29527">MANSLLGALDIVACSDPGLVRSQNEDSVMADAGQGLVILADGMGGYNAGEVASKMATTLLSAGLVAALKTTSAHEEDQRTGQPFAVRCLVEQIAVVNSAIYQASESQSQLGGMGTTLVAAIFCDNRMIVAHVGDSRLYRLRAGEFVALTRDHSLLQEQIDSGLISAEDARYAANRNLVTRAVGVDPEVEAEIHVHPVQPGDVYLLCSDGLHDMVDGADMQRALEMFGTDLERAARYLIQMANDHGGDDNISVIVVRVVRKFPAASGSWAKLWSWLR</sequence>
<dbReference type="AlphaFoldDB" id="C7RMH8"/>
<dbReference type="Pfam" id="PF13672">
    <property type="entry name" value="PP2C_2"/>
    <property type="match status" value="1"/>
</dbReference>